<feature type="transmembrane region" description="Helical" evidence="1">
    <location>
        <begin position="140"/>
        <end position="160"/>
    </location>
</feature>
<feature type="transmembrane region" description="Helical" evidence="1">
    <location>
        <begin position="7"/>
        <end position="24"/>
    </location>
</feature>
<feature type="transmembrane region" description="Helical" evidence="1">
    <location>
        <begin position="206"/>
        <end position="225"/>
    </location>
</feature>
<dbReference type="GO" id="GO:0016020">
    <property type="term" value="C:membrane"/>
    <property type="evidence" value="ECO:0007669"/>
    <property type="project" value="InterPro"/>
</dbReference>
<comment type="caution">
    <text evidence="2">The sequence shown here is derived from an EMBL/GenBank/DDBJ whole genome shotgun (WGS) entry which is preliminary data.</text>
</comment>
<evidence type="ECO:0000256" key="1">
    <source>
        <dbReference type="SAM" id="Phobius"/>
    </source>
</evidence>
<evidence type="ECO:0000313" key="3">
    <source>
        <dbReference type="Proteomes" id="UP000316988"/>
    </source>
</evidence>
<feature type="transmembrane region" description="Helical" evidence="1">
    <location>
        <begin position="323"/>
        <end position="340"/>
    </location>
</feature>
<dbReference type="GO" id="GO:0010468">
    <property type="term" value="P:regulation of gene expression"/>
    <property type="evidence" value="ECO:0007669"/>
    <property type="project" value="InterPro"/>
</dbReference>
<keyword evidence="1" id="KW-1133">Transmembrane helix</keyword>
<gene>
    <name evidence="2" type="ORF">FNM00_09765</name>
</gene>
<organism evidence="2 3">
    <name type="scientific">Aeromicrobium piscarium</name>
    <dbReference type="NCBI Taxonomy" id="2590901"/>
    <lineage>
        <taxon>Bacteria</taxon>
        <taxon>Bacillati</taxon>
        <taxon>Actinomycetota</taxon>
        <taxon>Actinomycetes</taxon>
        <taxon>Propionibacteriales</taxon>
        <taxon>Nocardioidaceae</taxon>
        <taxon>Aeromicrobium</taxon>
    </lineage>
</organism>
<feature type="transmembrane region" description="Helical" evidence="1">
    <location>
        <begin position="83"/>
        <end position="104"/>
    </location>
</feature>
<dbReference type="PANTHER" id="PTHR38457:SF1">
    <property type="entry name" value="REGULATOR ABRB-RELATED"/>
    <property type="match status" value="1"/>
</dbReference>
<protein>
    <submittedName>
        <fullName evidence="2">AbrB family transcriptional regulator</fullName>
    </submittedName>
</protein>
<dbReference type="Proteomes" id="UP000316988">
    <property type="component" value="Unassembled WGS sequence"/>
</dbReference>
<keyword evidence="3" id="KW-1185">Reference proteome</keyword>
<dbReference type="PANTHER" id="PTHR38457">
    <property type="entry name" value="REGULATOR ABRB-RELATED"/>
    <property type="match status" value="1"/>
</dbReference>
<accession>A0A554SA18</accession>
<dbReference type="Pfam" id="PF05145">
    <property type="entry name" value="AbrB"/>
    <property type="match status" value="1"/>
</dbReference>
<keyword evidence="1" id="KW-0472">Membrane</keyword>
<keyword evidence="1" id="KW-0812">Transmembrane</keyword>
<feature type="transmembrane region" description="Helical" evidence="1">
    <location>
        <begin position="260"/>
        <end position="282"/>
    </location>
</feature>
<dbReference type="RefSeq" id="WP_143913245.1">
    <property type="nucleotide sequence ID" value="NZ_VLNT01000006.1"/>
</dbReference>
<dbReference type="AlphaFoldDB" id="A0A554SA18"/>
<dbReference type="InterPro" id="IPR017516">
    <property type="entry name" value="AbrB_dup"/>
</dbReference>
<name>A0A554SA18_9ACTN</name>
<dbReference type="InterPro" id="IPR007820">
    <property type="entry name" value="AbrB_fam"/>
</dbReference>
<reference evidence="2 3" key="1">
    <citation type="submission" date="2019-07" db="EMBL/GenBank/DDBJ databases">
        <authorList>
            <person name="Zhao L.H."/>
        </authorList>
    </citation>
    <scope>NUCLEOTIDE SEQUENCE [LARGE SCALE GENOMIC DNA]</scope>
    <source>
        <strain evidence="2 3">Co35</strain>
    </source>
</reference>
<feature type="transmembrane region" description="Helical" evidence="1">
    <location>
        <begin position="231"/>
        <end position="248"/>
    </location>
</feature>
<proteinExistence type="predicted"/>
<dbReference type="EMBL" id="VLNT01000006">
    <property type="protein sequence ID" value="TSD63191.1"/>
    <property type="molecule type" value="Genomic_DNA"/>
</dbReference>
<dbReference type="PIRSF" id="PIRSF038991">
    <property type="entry name" value="Protein_AbrB"/>
    <property type="match status" value="1"/>
</dbReference>
<dbReference type="OrthoDB" id="5188485at2"/>
<sequence length="343" mass="35571">MRRAGRVLLLAAIVAVLIGVLELLHVSAATLIGSLAGALAFSLVLRQELRFPEPLYLLGQAMLGASIGASIDLDTLRSIGGDWPVVLLVSVATILGSVVLGLMLSARGTITRETAVFSSVPGGASGLTVMSRDLGADDRVVTVLQYLRVVIIVASLPFIVNLVFHPSDSGGSARIASTEHLLPALLFTAFSVAVGLVLGRLARLPAGGVFGPMLVAAIVHGWFGAVGVPNALQQAAFVLIGLSVGLRFTRAAFATIRSLLPLALLNIVIVMIMCAALGAWLAHVTDLSPLDGYLATTPGGFSAVLAIATTTGGDLTFVTAAQLVRLLMILAGAPIFAWFLRRR</sequence>
<dbReference type="NCBIfam" id="TIGR03082">
    <property type="entry name" value="Gneg_AbrB_dup"/>
    <property type="match status" value="2"/>
</dbReference>
<evidence type="ECO:0000313" key="2">
    <source>
        <dbReference type="EMBL" id="TSD63191.1"/>
    </source>
</evidence>
<feature type="transmembrane region" description="Helical" evidence="1">
    <location>
        <begin position="180"/>
        <end position="199"/>
    </location>
</feature>